<comment type="caution">
    <text evidence="1">The sequence shown here is derived from an EMBL/GenBank/DDBJ whole genome shotgun (WGS) entry which is preliminary data.</text>
</comment>
<dbReference type="OrthoDB" id="1302018at2759"/>
<gene>
    <name evidence="1" type="ORF">NE237_008722</name>
</gene>
<accession>A0A9Q0KWF2</accession>
<protein>
    <submittedName>
        <fullName evidence="1">Uncharacterized protein</fullName>
    </submittedName>
</protein>
<reference evidence="1" key="1">
    <citation type="journal article" date="2023" name="Plant J.">
        <title>The genome of the king protea, Protea cynaroides.</title>
        <authorList>
            <person name="Chang J."/>
            <person name="Duong T.A."/>
            <person name="Schoeman C."/>
            <person name="Ma X."/>
            <person name="Roodt D."/>
            <person name="Barker N."/>
            <person name="Li Z."/>
            <person name="Van de Peer Y."/>
            <person name="Mizrachi E."/>
        </authorList>
    </citation>
    <scope>NUCLEOTIDE SEQUENCE</scope>
    <source>
        <tissue evidence="1">Young leaves</tissue>
    </source>
</reference>
<evidence type="ECO:0000313" key="1">
    <source>
        <dbReference type="EMBL" id="KAJ4977942.1"/>
    </source>
</evidence>
<proteinExistence type="predicted"/>
<dbReference type="AlphaFoldDB" id="A0A9Q0KWF2"/>
<keyword evidence="2" id="KW-1185">Reference proteome</keyword>
<name>A0A9Q0KWF2_9MAGN</name>
<evidence type="ECO:0000313" key="2">
    <source>
        <dbReference type="Proteomes" id="UP001141806"/>
    </source>
</evidence>
<dbReference type="EMBL" id="JAMYWD010000002">
    <property type="protein sequence ID" value="KAJ4977942.1"/>
    <property type="molecule type" value="Genomic_DNA"/>
</dbReference>
<organism evidence="1 2">
    <name type="scientific">Protea cynaroides</name>
    <dbReference type="NCBI Taxonomy" id="273540"/>
    <lineage>
        <taxon>Eukaryota</taxon>
        <taxon>Viridiplantae</taxon>
        <taxon>Streptophyta</taxon>
        <taxon>Embryophyta</taxon>
        <taxon>Tracheophyta</taxon>
        <taxon>Spermatophyta</taxon>
        <taxon>Magnoliopsida</taxon>
        <taxon>Proteales</taxon>
        <taxon>Proteaceae</taxon>
        <taxon>Protea</taxon>
    </lineage>
</organism>
<sequence length="127" mass="14239">MLWTSRYREVKLSSSIRSSSYGTNHCLSTSTASSSVFVFKDRDDDMVLGLGLENEVGHFPAKNYPPDFKPTRLVGKSMQILGKLPNLDVLKFAFNAVGGEDLDAGGDGFRHLKCLKLEEIEIRRWNL</sequence>
<dbReference type="Proteomes" id="UP001141806">
    <property type="component" value="Unassembled WGS sequence"/>
</dbReference>